<sequence length="509" mass="57130">MGSTNNKVIAKNTIVLYLRMIISMLISFYTSRLILKSLGVVDFGIYNVVSGFVVMLSFLNLSLSNSTQRYLIYYLGKGNLNKLKEVFSASLLIHSIFALVIVVVCECAGLWYIHMVMVFPVERMGAALVAFHCSIVSLFFVIIAVPFYADIIAHEKMGAYAAITLIDAVLRLGIAIALKFSQNDRLVIYTILLMVSQISIQLSYGYYSKTHFNEVGFVKQIGSKLVKEMLAFSGWTIIGNLAFILYSQGTNMILNVFFGPIVNTARGLAAQVQGSLIQFCSSFQTAVNPQIIKQYASDDLFSMNILVLRSSKISFFLLYFISIPIFVEADSLMALWLEEVPPYLVGFVRLSVLVSFITALANPFATAISATGIIKKYQLIIGGILLLNLPVSLLFLYLGFSPYCVYFIQLAIEIFAIIVRIIFFSSQISIKIFDYLSQVLLRIVITLPICLFVPLWLKQQLCLNMIVELITITIFSWFVSIIFIYCVGMTCEERISLTSIVKTKFTKFK</sequence>
<dbReference type="Proteomes" id="UP000286270">
    <property type="component" value="Unassembled WGS sequence"/>
</dbReference>
<reference evidence="7 8" key="1">
    <citation type="submission" date="2018-08" db="EMBL/GenBank/DDBJ databases">
        <title>A genome reference for cultivated species of the human gut microbiota.</title>
        <authorList>
            <person name="Zou Y."/>
            <person name="Xue W."/>
            <person name="Luo G."/>
        </authorList>
    </citation>
    <scope>NUCLEOTIDE SEQUENCE [LARGE SCALE GENOMIC DNA]</scope>
    <source>
        <strain evidence="7 8">AF14-26</strain>
    </source>
</reference>
<evidence type="ECO:0000256" key="4">
    <source>
        <dbReference type="ARBA" id="ARBA00022989"/>
    </source>
</evidence>
<feature type="transmembrane region" description="Helical" evidence="6">
    <location>
        <begin position="377"/>
        <end position="400"/>
    </location>
</feature>
<dbReference type="InterPro" id="IPR050833">
    <property type="entry name" value="Poly_Biosynth_Transport"/>
</dbReference>
<feature type="transmembrane region" description="Helical" evidence="6">
    <location>
        <begin position="406"/>
        <end position="423"/>
    </location>
</feature>
<evidence type="ECO:0000256" key="3">
    <source>
        <dbReference type="ARBA" id="ARBA00022692"/>
    </source>
</evidence>
<name>A0A412Y6Z5_BACFG</name>
<feature type="transmembrane region" description="Helical" evidence="6">
    <location>
        <begin position="43"/>
        <end position="65"/>
    </location>
</feature>
<accession>A0A412Y6Z5</accession>
<dbReference type="AlphaFoldDB" id="A0A412Y6Z5"/>
<evidence type="ECO:0000256" key="2">
    <source>
        <dbReference type="ARBA" id="ARBA00022475"/>
    </source>
</evidence>
<dbReference type="PANTHER" id="PTHR30250">
    <property type="entry name" value="PST FAMILY PREDICTED COLANIC ACID TRANSPORTER"/>
    <property type="match status" value="1"/>
</dbReference>
<feature type="transmembrane region" description="Helical" evidence="6">
    <location>
        <begin position="343"/>
        <end position="365"/>
    </location>
</feature>
<feature type="transmembrane region" description="Helical" evidence="6">
    <location>
        <begin position="86"/>
        <end position="113"/>
    </location>
</feature>
<feature type="transmembrane region" description="Helical" evidence="6">
    <location>
        <begin position="125"/>
        <end position="148"/>
    </location>
</feature>
<evidence type="ECO:0000256" key="5">
    <source>
        <dbReference type="ARBA" id="ARBA00023136"/>
    </source>
</evidence>
<feature type="transmembrane region" description="Helical" evidence="6">
    <location>
        <begin position="186"/>
        <end position="207"/>
    </location>
</feature>
<feature type="transmembrane region" description="Helical" evidence="6">
    <location>
        <begin position="12"/>
        <end position="31"/>
    </location>
</feature>
<dbReference type="EMBL" id="QRZH01000009">
    <property type="protein sequence ID" value="RGV53195.1"/>
    <property type="molecule type" value="Genomic_DNA"/>
</dbReference>
<feature type="transmembrane region" description="Helical" evidence="6">
    <location>
        <begin position="463"/>
        <end position="487"/>
    </location>
</feature>
<evidence type="ECO:0000256" key="6">
    <source>
        <dbReference type="SAM" id="Phobius"/>
    </source>
</evidence>
<organism evidence="7 8">
    <name type="scientific">Bacteroides fragilis</name>
    <dbReference type="NCBI Taxonomy" id="817"/>
    <lineage>
        <taxon>Bacteria</taxon>
        <taxon>Pseudomonadati</taxon>
        <taxon>Bacteroidota</taxon>
        <taxon>Bacteroidia</taxon>
        <taxon>Bacteroidales</taxon>
        <taxon>Bacteroidaceae</taxon>
        <taxon>Bacteroides</taxon>
    </lineage>
</organism>
<comment type="subcellular location">
    <subcellularLocation>
        <location evidence="1">Cell membrane</location>
        <topology evidence="1">Multi-pass membrane protein</topology>
    </subcellularLocation>
</comment>
<protein>
    <submittedName>
        <fullName evidence="7">Lipopolysaccharide biosynthesis protein</fullName>
    </submittedName>
</protein>
<dbReference type="PANTHER" id="PTHR30250:SF26">
    <property type="entry name" value="PSMA PROTEIN"/>
    <property type="match status" value="1"/>
</dbReference>
<dbReference type="RefSeq" id="WP_122142719.1">
    <property type="nucleotide sequence ID" value="NZ_JADNBK010000004.1"/>
</dbReference>
<gene>
    <name evidence="7" type="ORF">DWW08_12400</name>
</gene>
<feature type="transmembrane region" description="Helical" evidence="6">
    <location>
        <begin position="313"/>
        <end position="337"/>
    </location>
</feature>
<keyword evidence="2" id="KW-1003">Cell membrane</keyword>
<proteinExistence type="predicted"/>
<evidence type="ECO:0000313" key="7">
    <source>
        <dbReference type="EMBL" id="RGV53195.1"/>
    </source>
</evidence>
<keyword evidence="3 6" id="KW-0812">Transmembrane</keyword>
<evidence type="ECO:0000313" key="8">
    <source>
        <dbReference type="Proteomes" id="UP000286270"/>
    </source>
</evidence>
<feature type="transmembrane region" description="Helical" evidence="6">
    <location>
        <begin position="435"/>
        <end position="457"/>
    </location>
</feature>
<dbReference type="InterPro" id="IPR002797">
    <property type="entry name" value="Polysacc_synth"/>
</dbReference>
<comment type="caution">
    <text evidence="7">The sequence shown here is derived from an EMBL/GenBank/DDBJ whole genome shotgun (WGS) entry which is preliminary data.</text>
</comment>
<dbReference type="GO" id="GO:0005886">
    <property type="term" value="C:plasma membrane"/>
    <property type="evidence" value="ECO:0007669"/>
    <property type="project" value="UniProtKB-SubCell"/>
</dbReference>
<keyword evidence="5 6" id="KW-0472">Membrane</keyword>
<dbReference type="Pfam" id="PF01943">
    <property type="entry name" value="Polysacc_synt"/>
    <property type="match status" value="1"/>
</dbReference>
<evidence type="ECO:0000256" key="1">
    <source>
        <dbReference type="ARBA" id="ARBA00004651"/>
    </source>
</evidence>
<keyword evidence="4 6" id="KW-1133">Transmembrane helix</keyword>